<gene>
    <name evidence="9" type="ORF">FO013_18095</name>
</gene>
<feature type="transmembrane region" description="Helical" evidence="7">
    <location>
        <begin position="184"/>
        <end position="203"/>
    </location>
</feature>
<dbReference type="Pfam" id="PF00528">
    <property type="entry name" value="BPD_transp_1"/>
    <property type="match status" value="1"/>
</dbReference>
<feature type="domain" description="ABC transmembrane type-1" evidence="8">
    <location>
        <begin position="93"/>
        <end position="307"/>
    </location>
</feature>
<dbReference type="CDD" id="cd06261">
    <property type="entry name" value="TM_PBP2"/>
    <property type="match status" value="1"/>
</dbReference>
<evidence type="ECO:0000256" key="6">
    <source>
        <dbReference type="ARBA" id="ARBA00023136"/>
    </source>
</evidence>
<evidence type="ECO:0000313" key="9">
    <source>
        <dbReference type="EMBL" id="TSI13107.1"/>
    </source>
</evidence>
<reference evidence="9 10" key="1">
    <citation type="submission" date="2019-07" db="EMBL/GenBank/DDBJ databases">
        <title>Draft genome sequence of Brevibacterium aurantiacum XU54 isolated from Xinjiang China.</title>
        <authorList>
            <person name="Xu X."/>
        </authorList>
    </citation>
    <scope>NUCLEOTIDE SEQUENCE [LARGE SCALE GENOMIC DNA]</scope>
    <source>
        <strain evidence="9 10">XU54</strain>
    </source>
</reference>
<dbReference type="GO" id="GO:0005886">
    <property type="term" value="C:plasma membrane"/>
    <property type="evidence" value="ECO:0007669"/>
    <property type="project" value="UniProtKB-SubCell"/>
</dbReference>
<feature type="transmembrane region" description="Helical" evidence="7">
    <location>
        <begin position="99"/>
        <end position="120"/>
    </location>
</feature>
<keyword evidence="5 7" id="KW-1133">Transmembrane helix</keyword>
<feature type="transmembrane region" description="Helical" evidence="7">
    <location>
        <begin position="246"/>
        <end position="268"/>
    </location>
</feature>
<comment type="similarity">
    <text evidence="7">Belongs to the binding-protein-dependent transport system permease family.</text>
</comment>
<evidence type="ECO:0000256" key="2">
    <source>
        <dbReference type="ARBA" id="ARBA00022448"/>
    </source>
</evidence>
<sequence length="321" mass="35363">MITYALRRLAYSIPVILIASFLLFWAVRRAFDPLSKLRLNQDPTAIARETERLGLDKPIPEQYLLWFKGFVTGDWGTSTRTGRDVLDMIAGAAGPTIQLIFWGVLLGAIIAIAVGTYSAVKQYSAADYVFTGVSYIGIALPAFWFGLLLIQIFGVWPVQIWNLAEPPLYFVGLHSVGHSDFGDYLRHLALPVVTMTITLVASWSRYGRASMLDSLTSDYVRTARAKGVPKRQVVINHALRNSLAPFVTVVFLDAGILLGGLVVTEQIFSIPGMGKLLLDSLLAGDAQLLLPWMMLVAIAIVVFNLLADLSYAYLDPRVKLS</sequence>
<protein>
    <submittedName>
        <fullName evidence="9">ABC transporter permease</fullName>
    </submittedName>
</protein>
<dbReference type="Proteomes" id="UP000316406">
    <property type="component" value="Unassembled WGS sequence"/>
</dbReference>
<dbReference type="PANTHER" id="PTHR43163">
    <property type="entry name" value="DIPEPTIDE TRANSPORT SYSTEM PERMEASE PROTEIN DPPB-RELATED"/>
    <property type="match status" value="1"/>
</dbReference>
<dbReference type="SUPFAM" id="SSF161098">
    <property type="entry name" value="MetI-like"/>
    <property type="match status" value="1"/>
</dbReference>
<proteinExistence type="inferred from homology"/>
<accession>A0A556C6M5</accession>
<dbReference type="OrthoDB" id="147639at2"/>
<evidence type="ECO:0000256" key="5">
    <source>
        <dbReference type="ARBA" id="ARBA00022989"/>
    </source>
</evidence>
<evidence type="ECO:0000256" key="3">
    <source>
        <dbReference type="ARBA" id="ARBA00022475"/>
    </source>
</evidence>
<dbReference type="EMBL" id="VLTK01000013">
    <property type="protein sequence ID" value="TSI13107.1"/>
    <property type="molecule type" value="Genomic_DNA"/>
</dbReference>
<keyword evidence="2 7" id="KW-0813">Transport</keyword>
<organism evidence="9 10">
    <name type="scientific">Brevibacterium aurantiacum</name>
    <dbReference type="NCBI Taxonomy" id="273384"/>
    <lineage>
        <taxon>Bacteria</taxon>
        <taxon>Bacillati</taxon>
        <taxon>Actinomycetota</taxon>
        <taxon>Actinomycetes</taxon>
        <taxon>Micrococcales</taxon>
        <taxon>Brevibacteriaceae</taxon>
        <taxon>Brevibacterium</taxon>
    </lineage>
</organism>
<keyword evidence="10" id="KW-1185">Reference proteome</keyword>
<feature type="transmembrane region" description="Helical" evidence="7">
    <location>
        <begin position="288"/>
        <end position="314"/>
    </location>
</feature>
<dbReference type="Pfam" id="PF19300">
    <property type="entry name" value="BPD_transp_1_N"/>
    <property type="match status" value="1"/>
</dbReference>
<dbReference type="RefSeq" id="WP_143923962.1">
    <property type="nucleotide sequence ID" value="NZ_VLTK01000013.1"/>
</dbReference>
<evidence type="ECO:0000256" key="1">
    <source>
        <dbReference type="ARBA" id="ARBA00004651"/>
    </source>
</evidence>
<evidence type="ECO:0000256" key="4">
    <source>
        <dbReference type="ARBA" id="ARBA00022692"/>
    </source>
</evidence>
<comment type="subcellular location">
    <subcellularLocation>
        <location evidence="1 7">Cell membrane</location>
        <topology evidence="1 7">Multi-pass membrane protein</topology>
    </subcellularLocation>
</comment>
<keyword evidence="6 7" id="KW-0472">Membrane</keyword>
<dbReference type="GO" id="GO:0055085">
    <property type="term" value="P:transmembrane transport"/>
    <property type="evidence" value="ECO:0007669"/>
    <property type="project" value="InterPro"/>
</dbReference>
<dbReference type="PANTHER" id="PTHR43163:SF6">
    <property type="entry name" value="DIPEPTIDE TRANSPORT SYSTEM PERMEASE PROTEIN DPPB-RELATED"/>
    <property type="match status" value="1"/>
</dbReference>
<comment type="caution">
    <text evidence="9">The sequence shown here is derived from an EMBL/GenBank/DDBJ whole genome shotgun (WGS) entry which is preliminary data.</text>
</comment>
<dbReference type="InterPro" id="IPR035906">
    <property type="entry name" value="MetI-like_sf"/>
</dbReference>
<dbReference type="PROSITE" id="PS50928">
    <property type="entry name" value="ABC_TM1"/>
    <property type="match status" value="1"/>
</dbReference>
<keyword evidence="4 7" id="KW-0812">Transmembrane</keyword>
<keyword evidence="3" id="KW-1003">Cell membrane</keyword>
<dbReference type="InterPro" id="IPR045621">
    <property type="entry name" value="BPD_transp_1_N"/>
</dbReference>
<evidence type="ECO:0000256" key="7">
    <source>
        <dbReference type="RuleBase" id="RU363032"/>
    </source>
</evidence>
<evidence type="ECO:0000259" key="8">
    <source>
        <dbReference type="PROSITE" id="PS50928"/>
    </source>
</evidence>
<dbReference type="Gene3D" id="1.10.3720.10">
    <property type="entry name" value="MetI-like"/>
    <property type="match status" value="1"/>
</dbReference>
<name>A0A556C6M5_BREAU</name>
<dbReference type="InterPro" id="IPR000515">
    <property type="entry name" value="MetI-like"/>
</dbReference>
<dbReference type="AlphaFoldDB" id="A0A556C6M5"/>
<feature type="transmembrane region" description="Helical" evidence="7">
    <location>
        <begin position="132"/>
        <end position="156"/>
    </location>
</feature>
<evidence type="ECO:0000313" key="10">
    <source>
        <dbReference type="Proteomes" id="UP000316406"/>
    </source>
</evidence>
<feature type="transmembrane region" description="Helical" evidence="7">
    <location>
        <begin position="9"/>
        <end position="27"/>
    </location>
</feature>